<gene>
    <name evidence="3" type="ORF">PCON_01394</name>
</gene>
<feature type="compositionally biased region" description="Polar residues" evidence="1">
    <location>
        <begin position="28"/>
        <end position="44"/>
    </location>
</feature>
<sequence>MFLDSMVCLIALLVTLVQCEPLPLAGAGQQSEPVTPTTTSSAGFTNADKLNFVLTGLAYLQQS</sequence>
<dbReference type="Proteomes" id="UP000018144">
    <property type="component" value="Unassembled WGS sequence"/>
</dbReference>
<dbReference type="AlphaFoldDB" id="U4LPP2"/>
<evidence type="ECO:0000256" key="1">
    <source>
        <dbReference type="SAM" id="MobiDB-lite"/>
    </source>
</evidence>
<keyword evidence="2" id="KW-0732">Signal</keyword>
<reference evidence="3 4" key="1">
    <citation type="journal article" date="2013" name="PLoS Genet.">
        <title>The genome and development-dependent transcriptomes of Pyronema confluens: a window into fungal evolution.</title>
        <authorList>
            <person name="Traeger S."/>
            <person name="Altegoer F."/>
            <person name="Freitag M."/>
            <person name="Gabaldon T."/>
            <person name="Kempken F."/>
            <person name="Kumar A."/>
            <person name="Marcet-Houben M."/>
            <person name="Poggeler S."/>
            <person name="Stajich J.E."/>
            <person name="Nowrousian M."/>
        </authorList>
    </citation>
    <scope>NUCLEOTIDE SEQUENCE [LARGE SCALE GENOMIC DNA]</scope>
    <source>
        <strain evidence="4">CBS 100304</strain>
        <tissue evidence="3">Vegetative mycelium</tissue>
    </source>
</reference>
<evidence type="ECO:0000313" key="3">
    <source>
        <dbReference type="EMBL" id="CCX33552.1"/>
    </source>
</evidence>
<protein>
    <submittedName>
        <fullName evidence="3">Uncharacterized protein</fullName>
    </submittedName>
</protein>
<proteinExistence type="predicted"/>
<evidence type="ECO:0000256" key="2">
    <source>
        <dbReference type="SAM" id="SignalP"/>
    </source>
</evidence>
<organism evidence="3 4">
    <name type="scientific">Pyronema omphalodes (strain CBS 100304)</name>
    <name type="common">Pyronema confluens</name>
    <dbReference type="NCBI Taxonomy" id="1076935"/>
    <lineage>
        <taxon>Eukaryota</taxon>
        <taxon>Fungi</taxon>
        <taxon>Dikarya</taxon>
        <taxon>Ascomycota</taxon>
        <taxon>Pezizomycotina</taxon>
        <taxon>Pezizomycetes</taxon>
        <taxon>Pezizales</taxon>
        <taxon>Pyronemataceae</taxon>
        <taxon>Pyronema</taxon>
    </lineage>
</organism>
<feature type="region of interest" description="Disordered" evidence="1">
    <location>
        <begin position="25"/>
        <end position="44"/>
    </location>
</feature>
<feature type="signal peptide" evidence="2">
    <location>
        <begin position="1"/>
        <end position="19"/>
    </location>
</feature>
<accession>U4LPP2</accession>
<name>U4LPP2_PYROM</name>
<keyword evidence="4" id="KW-1185">Reference proteome</keyword>
<dbReference type="EMBL" id="HF936132">
    <property type="protein sequence ID" value="CCX33552.1"/>
    <property type="molecule type" value="Genomic_DNA"/>
</dbReference>
<feature type="chain" id="PRO_5004652244" evidence="2">
    <location>
        <begin position="20"/>
        <end position="63"/>
    </location>
</feature>
<evidence type="ECO:0000313" key="4">
    <source>
        <dbReference type="Proteomes" id="UP000018144"/>
    </source>
</evidence>